<sequence length="139" mass="15814">MINLGVKLDEEATIKNVEEVLNDYHKCKRLMGIGPQIISSYDYAPCPQKVQGDETIFKTVGLRDIAGRGLEAIHKTIDLLSVIEARRINQRYIWPRTTTIEGLAMGEGYATSSFYRQLRQAKLNFAILWQGEDELVVKK</sequence>
<dbReference type="EMBL" id="PKGY01000009">
    <property type="protein sequence ID" value="PKZ20473.1"/>
    <property type="molecule type" value="Genomic_DNA"/>
</dbReference>
<name>A0A109RDL5_9LACT</name>
<organism evidence="1 3">
    <name type="scientific">Aerococcus sanguinicola</name>
    <dbReference type="NCBI Taxonomy" id="119206"/>
    <lineage>
        <taxon>Bacteria</taxon>
        <taxon>Bacillati</taxon>
        <taxon>Bacillota</taxon>
        <taxon>Bacilli</taxon>
        <taxon>Lactobacillales</taxon>
        <taxon>Aerococcaceae</taxon>
        <taxon>Aerococcus</taxon>
    </lineage>
</organism>
<protein>
    <submittedName>
        <fullName evidence="1">Uncharacterized protein</fullName>
    </submittedName>
</protein>
<reference evidence="2 4" key="3">
    <citation type="submission" date="2017-12" db="EMBL/GenBank/DDBJ databases">
        <title>Phylogenetic diversity of female urinary microbiome.</title>
        <authorList>
            <person name="Thomas-White K."/>
            <person name="Wolfe A.J."/>
        </authorList>
    </citation>
    <scope>NUCLEOTIDE SEQUENCE [LARGE SCALE GENOMIC DNA]</scope>
    <source>
        <strain evidence="2 4">UMB0139</strain>
    </source>
</reference>
<dbReference type="Proteomes" id="UP000234239">
    <property type="component" value="Unassembled WGS sequence"/>
</dbReference>
<evidence type="ECO:0000313" key="1">
    <source>
        <dbReference type="EMBL" id="AMB94418.1"/>
    </source>
</evidence>
<evidence type="ECO:0000313" key="2">
    <source>
        <dbReference type="EMBL" id="PKZ20473.1"/>
    </source>
</evidence>
<dbReference type="EMBL" id="CP014160">
    <property type="protein sequence ID" value="AMB94418.1"/>
    <property type="molecule type" value="Genomic_DNA"/>
</dbReference>
<evidence type="ECO:0000313" key="3">
    <source>
        <dbReference type="Proteomes" id="UP000069912"/>
    </source>
</evidence>
<accession>A0A109RDL5</accession>
<evidence type="ECO:0000313" key="4">
    <source>
        <dbReference type="Proteomes" id="UP000234239"/>
    </source>
</evidence>
<dbReference type="KEGG" id="asan:AWM72_06400"/>
<reference evidence="1 3" key="1">
    <citation type="journal article" date="2016" name="Genome Announc.">
        <title>Complete Genome Sequences of Aerococcus christensenii CCUG 28831T, Aerococcus sanguinicola CCUG 43001T, Aerococcus urinae CCUG 36881T, Aerococcus urinaeequi CCUG 28094T, Aerococcus urinaehominis CCUG 42038 BT, and Aerococcus viridans CCUG 4311T.</title>
        <authorList>
            <person name="Carkaci D."/>
            <person name="Dargis R."/>
            <person name="Nielsen X.C."/>
            <person name="Skovgaard O."/>
            <person name="Fuursted K."/>
            <person name="Christensen J.J."/>
        </authorList>
    </citation>
    <scope>NUCLEOTIDE SEQUENCE [LARGE SCALE GENOMIC DNA]</scope>
    <source>
        <strain evidence="1 3">CCUG43001</strain>
    </source>
</reference>
<gene>
    <name evidence="1" type="ORF">AWM72_06400</name>
    <name evidence="2" type="ORF">CYJ28_10095</name>
</gene>
<dbReference type="GeneID" id="92903694"/>
<dbReference type="AlphaFoldDB" id="A0A109RDL5"/>
<keyword evidence="3" id="KW-1185">Reference proteome</keyword>
<proteinExistence type="predicted"/>
<dbReference type="RefSeq" id="WP_067975043.1">
    <property type="nucleotide sequence ID" value="NZ_CAJHKN010000007.1"/>
</dbReference>
<dbReference type="Proteomes" id="UP000069912">
    <property type="component" value="Chromosome"/>
</dbReference>
<reference evidence="3" key="2">
    <citation type="submission" date="2016-01" db="EMBL/GenBank/DDBJ databases">
        <title>Six Aerococcus type strain genome sequencing and assembly using PacBio and Illumina Hiseq.</title>
        <authorList>
            <person name="Carkaci D."/>
            <person name="Dargis R."/>
            <person name="Nielsen X.C."/>
            <person name="Skovgaard O."/>
            <person name="Fuursted K."/>
            <person name="Christensen J.J."/>
        </authorList>
    </citation>
    <scope>NUCLEOTIDE SEQUENCE [LARGE SCALE GENOMIC DNA]</scope>
    <source>
        <strain evidence="3">CCUG43001</strain>
    </source>
</reference>